<dbReference type="RefSeq" id="WP_188895636.1">
    <property type="nucleotide sequence ID" value="NZ_BMMZ01000005.1"/>
</dbReference>
<dbReference type="InterPro" id="IPR000253">
    <property type="entry name" value="FHA_dom"/>
</dbReference>
<gene>
    <name evidence="4" type="ORF">GCM10011575_24590</name>
</gene>
<sequence length="403" mass="42602">MSEPQTEADQARAAHWTSQWRARYRRGDWLVLSGPTSLVVMQPAAPQWSDLISEVWEEVVSAASIGDLAARLAIFNLDRMPDFAALFWERGEMRSLVRGRVSLVDPATGRPIADGEGIRTWTEIGLGGLQRVEVRAGEQSDDEELELPLVIGAVGASRVVIDCSEEVQIHSPQGTLVGDPASLRLLQAPAPEPVPVPASEPVPATEPVPAPAPVPAPEPATAPQPAREPEPEPTIALPVPPAEPQPSPMETAETLHGQPPVPPAGSEDEVAKTIFATNLPGLPVAPQAQRPVLGVLHPSSGGRIEIDRPVVIGRSPAANRVSGDQLPRLLTVPSPSHDISRTHVQVAPINDRIVVTDLNSTNGTVLIAPDGRRIDLRPGVGVPVDAGSVIDLGDGVTIAVDRS</sequence>
<feature type="region of interest" description="Disordered" evidence="2">
    <location>
        <begin position="191"/>
        <end position="266"/>
    </location>
</feature>
<dbReference type="PROSITE" id="PS50006">
    <property type="entry name" value="FHA_DOMAIN"/>
    <property type="match status" value="1"/>
</dbReference>
<evidence type="ECO:0000313" key="5">
    <source>
        <dbReference type="Proteomes" id="UP000613840"/>
    </source>
</evidence>
<organism evidence="4 5">
    <name type="scientific">Microlunatus endophyticus</name>
    <dbReference type="NCBI Taxonomy" id="1716077"/>
    <lineage>
        <taxon>Bacteria</taxon>
        <taxon>Bacillati</taxon>
        <taxon>Actinomycetota</taxon>
        <taxon>Actinomycetes</taxon>
        <taxon>Propionibacteriales</taxon>
        <taxon>Propionibacteriaceae</taxon>
        <taxon>Microlunatus</taxon>
    </lineage>
</organism>
<comment type="caution">
    <text evidence="4">The sequence shown here is derived from an EMBL/GenBank/DDBJ whole genome shotgun (WGS) entry which is preliminary data.</text>
</comment>
<keyword evidence="5" id="KW-1185">Reference proteome</keyword>
<reference evidence="4" key="1">
    <citation type="journal article" date="2014" name="Int. J. Syst. Evol. Microbiol.">
        <title>Complete genome sequence of Corynebacterium casei LMG S-19264T (=DSM 44701T), isolated from a smear-ripened cheese.</title>
        <authorList>
            <consortium name="US DOE Joint Genome Institute (JGI-PGF)"/>
            <person name="Walter F."/>
            <person name="Albersmeier A."/>
            <person name="Kalinowski J."/>
            <person name="Ruckert C."/>
        </authorList>
    </citation>
    <scope>NUCLEOTIDE SEQUENCE</scope>
    <source>
        <strain evidence="4">CGMCC 4.7306</strain>
    </source>
</reference>
<dbReference type="EMBL" id="BMMZ01000005">
    <property type="protein sequence ID" value="GGL65323.1"/>
    <property type="molecule type" value="Genomic_DNA"/>
</dbReference>
<dbReference type="CDD" id="cd00060">
    <property type="entry name" value="FHA"/>
    <property type="match status" value="1"/>
</dbReference>
<accession>A0A917W3Y4</accession>
<name>A0A917W3Y4_9ACTN</name>
<dbReference type="Proteomes" id="UP000613840">
    <property type="component" value="Unassembled WGS sequence"/>
</dbReference>
<proteinExistence type="predicted"/>
<evidence type="ECO:0000256" key="1">
    <source>
        <dbReference type="ARBA" id="ARBA00022553"/>
    </source>
</evidence>
<evidence type="ECO:0000256" key="2">
    <source>
        <dbReference type="SAM" id="MobiDB-lite"/>
    </source>
</evidence>
<feature type="compositionally biased region" description="Pro residues" evidence="2">
    <location>
        <begin position="191"/>
        <end position="222"/>
    </location>
</feature>
<evidence type="ECO:0000313" key="4">
    <source>
        <dbReference type="EMBL" id="GGL65323.1"/>
    </source>
</evidence>
<dbReference type="AlphaFoldDB" id="A0A917W3Y4"/>
<feature type="domain" description="FHA" evidence="3">
    <location>
        <begin position="310"/>
        <end position="366"/>
    </location>
</feature>
<reference evidence="4" key="2">
    <citation type="submission" date="2020-09" db="EMBL/GenBank/DDBJ databases">
        <authorList>
            <person name="Sun Q."/>
            <person name="Zhou Y."/>
        </authorList>
    </citation>
    <scope>NUCLEOTIDE SEQUENCE</scope>
    <source>
        <strain evidence="4">CGMCC 4.7306</strain>
    </source>
</reference>
<evidence type="ECO:0000259" key="3">
    <source>
        <dbReference type="PROSITE" id="PS50006"/>
    </source>
</evidence>
<keyword evidence="1" id="KW-0597">Phosphoprotein</keyword>
<dbReference type="Pfam" id="PF00498">
    <property type="entry name" value="FHA"/>
    <property type="match status" value="1"/>
</dbReference>
<dbReference type="InterPro" id="IPR008984">
    <property type="entry name" value="SMAD_FHA_dom_sf"/>
</dbReference>
<protein>
    <recommendedName>
        <fullName evidence="3">FHA domain-containing protein</fullName>
    </recommendedName>
</protein>
<feature type="compositionally biased region" description="Pro residues" evidence="2">
    <location>
        <begin position="238"/>
        <end position="247"/>
    </location>
</feature>
<dbReference type="SUPFAM" id="SSF49879">
    <property type="entry name" value="SMAD/FHA domain"/>
    <property type="match status" value="1"/>
</dbReference>
<dbReference type="Gene3D" id="2.60.200.20">
    <property type="match status" value="1"/>
</dbReference>